<feature type="region of interest" description="Disordered" evidence="1">
    <location>
        <begin position="286"/>
        <end position="355"/>
    </location>
</feature>
<gene>
    <name evidence="2" type="ORF">P0Y53_09480</name>
</gene>
<dbReference type="AlphaFoldDB" id="A0AAJ6BIX2"/>
<protein>
    <submittedName>
        <fullName evidence="2">Cell division protein FtsQ/DivIB</fullName>
    </submittedName>
</protein>
<dbReference type="GO" id="GO:0051301">
    <property type="term" value="P:cell division"/>
    <property type="evidence" value="ECO:0007669"/>
    <property type="project" value="UniProtKB-KW"/>
</dbReference>
<sequence>MKKKTHIRRMLTAGFWCLIGTGVLVLLVAAIRSRNNTSCQGYEIEILGGGDQWFMDKAAIVQVLTANGSKRLKGRPMQEFDLRQLEEKLERNVWVKDAQLYFDNKQVLNVKIMEREPVARVFTASGNSFYIDSSGARLPLSDKLSARLPVFTSFPADKPRKADSALLGQMKQLTAFLSRQPFWAAQVAQIDITPAKKFELVPVVGDHIIDFGDGKDCEKKFARLLTFYKQVLSKTGFNAYDRINVQFDRQVIGVRKPAALSKFDSAQAEQRLELLIADARQVVKQTAPRPDTLNTEKPPIAPKPVPSGTTNSPRLNPPLKSRSYETPSNPVKSQPPKPPPGTPKAVMPKRSTANN</sequence>
<organism evidence="2 3">
    <name type="scientific">Candidatus Pseudobacter hemicellulosilyticus</name>
    <dbReference type="NCBI Taxonomy" id="3121375"/>
    <lineage>
        <taxon>Bacteria</taxon>
        <taxon>Pseudomonadati</taxon>
        <taxon>Bacteroidota</taxon>
        <taxon>Chitinophagia</taxon>
        <taxon>Chitinophagales</taxon>
        <taxon>Chitinophagaceae</taxon>
        <taxon>Pseudobacter</taxon>
    </lineage>
</organism>
<evidence type="ECO:0000256" key="1">
    <source>
        <dbReference type="SAM" id="MobiDB-lite"/>
    </source>
</evidence>
<dbReference type="Proteomes" id="UP001220610">
    <property type="component" value="Chromosome"/>
</dbReference>
<keyword evidence="2" id="KW-0132">Cell division</keyword>
<accession>A0AAJ6BIX2</accession>
<name>A0AAJ6BIX2_9BACT</name>
<evidence type="ECO:0000313" key="3">
    <source>
        <dbReference type="Proteomes" id="UP001220610"/>
    </source>
</evidence>
<evidence type="ECO:0000313" key="2">
    <source>
        <dbReference type="EMBL" id="WEK37732.1"/>
    </source>
</evidence>
<reference evidence="2" key="1">
    <citation type="submission" date="2023-03" db="EMBL/GenBank/DDBJ databases">
        <title>Andean soil-derived lignocellulolytic bacterial consortium as a source of novel taxa and putative plastic-active enzymes.</title>
        <authorList>
            <person name="Diaz-Garcia L."/>
            <person name="Chuvochina M."/>
            <person name="Feuerriegel G."/>
            <person name="Bunk B."/>
            <person name="Sproer C."/>
            <person name="Streit W.R."/>
            <person name="Rodriguez L.M."/>
            <person name="Overmann J."/>
            <person name="Jimenez D.J."/>
        </authorList>
    </citation>
    <scope>NUCLEOTIDE SEQUENCE</scope>
    <source>
        <strain evidence="2">MAG 7</strain>
    </source>
</reference>
<dbReference type="EMBL" id="CP119311">
    <property type="protein sequence ID" value="WEK37732.1"/>
    <property type="molecule type" value="Genomic_DNA"/>
</dbReference>
<feature type="compositionally biased region" description="Pro residues" evidence="1">
    <location>
        <begin position="333"/>
        <end position="342"/>
    </location>
</feature>
<keyword evidence="2" id="KW-0131">Cell cycle</keyword>
<proteinExistence type="predicted"/>